<accession>A0ABR4DPT2</accession>
<comment type="caution">
    <text evidence="1">The sequence shown here is derived from an EMBL/GenBank/DDBJ whole genome shotgun (WGS) entry which is preliminary data.</text>
</comment>
<dbReference type="Proteomes" id="UP001600888">
    <property type="component" value="Unassembled WGS sequence"/>
</dbReference>
<dbReference type="EMBL" id="JBAWTH010000243">
    <property type="protein sequence ID" value="KAL2272386.1"/>
    <property type="molecule type" value="Genomic_DNA"/>
</dbReference>
<keyword evidence="2" id="KW-1185">Reference proteome</keyword>
<protein>
    <submittedName>
        <fullName evidence="1">Uncharacterized protein</fullName>
    </submittedName>
</protein>
<reference evidence="1 2" key="1">
    <citation type="submission" date="2024-03" db="EMBL/GenBank/DDBJ databases">
        <title>A high-quality draft genome sequence of Diaporthe vaccinii, a causative agent of upright dieback and viscid rot disease in cranberry plants.</title>
        <authorList>
            <person name="Sarrasin M."/>
            <person name="Lang B.F."/>
            <person name="Burger G."/>
        </authorList>
    </citation>
    <scope>NUCLEOTIDE SEQUENCE [LARGE SCALE GENOMIC DNA]</scope>
    <source>
        <strain evidence="1 2">IS7</strain>
    </source>
</reference>
<name>A0ABR4DPT2_9PEZI</name>
<sequence length="223" mass="24917">MLRTTEVNPSGPQPDLASQLLIPEGKLSLEAVDLNMLAFLLHPHCYSPISRIYDYEDENKAHAQLIALLYHNAYVSLTHFYTSIAHFKTFMSNESFINDGYDCLAERWTLAFPLLMATGSEQSEYFVTAPLPPKAFSLATRELQGGSFSQMQSLPIRGPYPIVHGEYTLVFLREPDHGRLRLGLATRTPEGKLIVLDPEAVAREAGDEKATLAWRRGVGALPR</sequence>
<organism evidence="1 2">
    <name type="scientific">Diaporthe vaccinii</name>
    <dbReference type="NCBI Taxonomy" id="105482"/>
    <lineage>
        <taxon>Eukaryota</taxon>
        <taxon>Fungi</taxon>
        <taxon>Dikarya</taxon>
        <taxon>Ascomycota</taxon>
        <taxon>Pezizomycotina</taxon>
        <taxon>Sordariomycetes</taxon>
        <taxon>Sordariomycetidae</taxon>
        <taxon>Diaporthales</taxon>
        <taxon>Diaporthaceae</taxon>
        <taxon>Diaporthe</taxon>
        <taxon>Diaporthe eres species complex</taxon>
    </lineage>
</organism>
<evidence type="ECO:0000313" key="2">
    <source>
        <dbReference type="Proteomes" id="UP001600888"/>
    </source>
</evidence>
<evidence type="ECO:0000313" key="1">
    <source>
        <dbReference type="EMBL" id="KAL2272386.1"/>
    </source>
</evidence>
<proteinExistence type="predicted"/>
<gene>
    <name evidence="1" type="ORF">FJTKL_06756</name>
</gene>